<feature type="compositionally biased region" description="Polar residues" evidence="7">
    <location>
        <begin position="48"/>
        <end position="63"/>
    </location>
</feature>
<feature type="compositionally biased region" description="Low complexity" evidence="7">
    <location>
        <begin position="1639"/>
        <end position="1648"/>
    </location>
</feature>
<feature type="compositionally biased region" description="Polar residues" evidence="7">
    <location>
        <begin position="609"/>
        <end position="622"/>
    </location>
</feature>
<feature type="compositionally biased region" description="Low complexity" evidence="7">
    <location>
        <begin position="399"/>
        <end position="415"/>
    </location>
</feature>
<feature type="region of interest" description="Disordered" evidence="7">
    <location>
        <begin position="1517"/>
        <end position="1603"/>
    </location>
</feature>
<dbReference type="GO" id="GO:0015031">
    <property type="term" value="P:protein transport"/>
    <property type="evidence" value="ECO:0007669"/>
    <property type="project" value="UniProtKB-KW"/>
</dbReference>
<dbReference type="Gene3D" id="1.25.40.1030">
    <property type="match status" value="1"/>
</dbReference>
<feature type="compositionally biased region" description="Polar residues" evidence="7">
    <location>
        <begin position="1625"/>
        <end position="1638"/>
    </location>
</feature>
<evidence type="ECO:0000256" key="1">
    <source>
        <dbReference type="ARBA" id="ARBA00005927"/>
    </source>
</evidence>
<dbReference type="GO" id="GO:0070971">
    <property type="term" value="C:endoplasmic reticulum exit site"/>
    <property type="evidence" value="ECO:0007669"/>
    <property type="project" value="TreeGrafter"/>
</dbReference>
<feature type="compositionally biased region" description="Basic and acidic residues" evidence="7">
    <location>
        <begin position="1747"/>
        <end position="1756"/>
    </location>
</feature>
<sequence length="1898" mass="209712">MATKDDSKLVDDGAHLFANNADQSDPFQALSSNTTQTAREHSSEPDAATTTQQESANVNTDTKQAPPAASATTNTTTATTGEAQQQQQQQHVEDNKPIAGDASTLFGGDDSNMDALFGGAAGGNNNVSGADTLFSQPHQPTTAAADSLFAQAQPTSDPFFNGQYDNGAYQYNAVDQQYASYTPQQQDQHYNQYTAQDQQYTQYAPPHQYAQEQQYSQQQQYVPQQDPYAGYVQDNNQYQQQQQQQQQYDPMQQQQQGYAYDAYANYQYDAYNPTNNTYQQIPDYQQQQQQQQSTAYSGYDPQQYTQSYQYVDQQSEQQYMYDPQSATYQQQPGNDTMTQYAYDPQQVYDQQQQQQQYQVADQQQQPGVTQNGQDMQAIYQSQQLEQHQNQPTFDNAYAPPQQQQQQQDQHPQQQQTTSDYAYAPPQQQQQQQDQHPQQQQTTSDYAYAPPQQQQQQQDQHPQQQQTTSDYAYAPPQQQQQQQDQHQQQQATSDYAYAPPQQVPDIQQGPPAATEQFNYGPGQSSVETESTSQLPPPPQQQPKQPDASEQFNYGPSQPSFETESVPLSPPPMHSMQQQQQQQPDQQQVPGSTQQPSSVEIEGDYQDTQHHTQAQSDVFAQKENQPPHMEDLQEQPVNGNAAILNPMEQETAYDLQSHPPPHEAHVPDAAVLDQQAYQPPTQQDATASTEQYTYDQQQYNQVDGVYYQEQAQYQYSTTDQVNYEQMGASEVQSSQQEQEALFDTGVPLQQQQQTMSPKSSTELQEIQGEQVVPTLYQASNPPPTTVKPDDAYPSREPMLQQRSSMEQQSGRVSMERTSTVYSAGSMLNRLASPQLEQLVPCPDPNCDGENKAKAKFCCECGRPLTSISRATTPAAASVTSSAPAPPIEHVPSSASSYDPSASTAMYGPPATLQQQQQQPSDMYYPEQQEAYSTEQPATLMVGETSTEYYQDETIAPPAPATTDMYAQQQQLPPDPLDRARGCPLVSFGFGGKLCVMFPQTVQRFTTGYESGAPITKTMPSVIQVRKLKDVLGDQDPMMRSLSDFVGPVLMDSKSSTKNKKKDALAYMDKRIADLTSSLPSPDHPLEYNQAECRVLLWRLVRTLLEQDGTFGDGGKLDEATRALLQPADMDTSNDDQGDFSVPAYAQSNTTTHNDDDADNAERSKKVLSKLETLLIKGDRPGAVEYAMQEDLWAHALILSSCVDKELWKKVVTSFVERDLSASAVNMPRQDRFNVRGDKQSLRVLYSLFAGSGVASVSEFMQSSSPSHLMNTPFATSQPAQQRGNDEQLHEWRITLALILANRTPRDTEAITALGDVLRNHGWLDAAHICYLVSPQSSIHSGLDTPHVRMTLLGADGPNAFHDIDAYFLTELFEFALSTKQNGAASLPFLQGYKLMHAWWLADLGLLNLAQRYCESIASAVKGYTKGSPYLHRQLLESIREFNEVCEVTSGHSLGGDTGSWLKNKLSKNSLDSLWGSLEGKFNKFVSGEDIPPEEPPARKSTEIMARPYDAVMDGPPARSASAFDFRNGRTSVGHEGIRRAATPTATMPSEGYSRRSSSPGARAGPFGHGFTPISQYPTSDIQQQTQPDQQVPQQDENTMQQSGYGGYGAYGYGAPPTNAAMSPFGQVGSTPQYSPSMYDTQQQQQQQQQQYGATADQNGWYDQRYQSSYEPSPAEQESVPSYEPATVPSNDYSAATPSYQNDEEDDDLGFGNSALKKSRSATPSSPPAGNDDNGPEAPEKTQEASQENEQDKKDEGKGGWRIFSLFSRSSTPSEEKKAVKANLGEQNTFYYDEKEKRWVNKAAPSPAPAPALPPPPKASKPSTPAPPSATSTPPPPPQASSSPALSTMSGPPSGPAAGGVPPPRSATSPPPPSSTGARRAGGRKKPMRSRYVDVFNQPGN</sequence>
<name>A0A077W9Y1_9FUNG</name>
<comment type="subcellular location">
    <subcellularLocation>
        <location evidence="6">Endoplasmic reticulum membrane</location>
    </subcellularLocation>
</comment>
<comment type="function">
    <text evidence="5 6">Involved in the initiation of assembly of the COPII coat required for the formation of transport vesicles from the endoplasmic reticulum (ER) and the selection of cargo molecules. Also involved in autophagy.</text>
</comment>
<dbReference type="PANTHER" id="PTHR13402:SF6">
    <property type="entry name" value="SECRETORY 16, ISOFORM I"/>
    <property type="match status" value="1"/>
</dbReference>
<dbReference type="InterPro" id="IPR024340">
    <property type="entry name" value="Sec16_CCD"/>
</dbReference>
<feature type="compositionally biased region" description="Low complexity" evidence="7">
    <location>
        <begin position="1580"/>
        <end position="1593"/>
    </location>
</feature>
<feature type="compositionally biased region" description="Polar residues" evidence="7">
    <location>
        <begin position="514"/>
        <end position="531"/>
    </location>
</feature>
<keyword evidence="6" id="KW-0653">Protein transport</keyword>
<feature type="compositionally biased region" description="Low complexity" evidence="7">
    <location>
        <begin position="1552"/>
        <end position="1563"/>
    </location>
</feature>
<keyword evidence="4 6" id="KW-0931">ER-Golgi transport</keyword>
<evidence type="ECO:0000256" key="6">
    <source>
        <dbReference type="RuleBase" id="RU364101"/>
    </source>
</evidence>
<feature type="compositionally biased region" description="Polar residues" evidence="7">
    <location>
        <begin position="383"/>
        <end position="393"/>
    </location>
</feature>
<reference evidence="10" key="1">
    <citation type="journal article" date="2014" name="Genome Announc.">
        <title>De novo whole-genome sequence and genome annotation of Lichtheimia ramosa.</title>
        <authorList>
            <person name="Linde J."/>
            <person name="Schwartze V."/>
            <person name="Binder U."/>
            <person name="Lass-Florl C."/>
            <person name="Voigt K."/>
            <person name="Horn F."/>
        </authorList>
    </citation>
    <scope>NUCLEOTIDE SEQUENCE</scope>
    <source>
        <strain evidence="10">JMRC FSU:6197</strain>
    </source>
</reference>
<dbReference type="GO" id="GO:0070973">
    <property type="term" value="P:protein localization to endoplasmic reticulum exit site"/>
    <property type="evidence" value="ECO:0007669"/>
    <property type="project" value="TreeGrafter"/>
</dbReference>
<accession>A0A077W9Y1</accession>
<feature type="compositionally biased region" description="Pro residues" evidence="7">
    <location>
        <begin position="1858"/>
        <end position="1871"/>
    </location>
</feature>
<feature type="compositionally biased region" description="Polar residues" evidence="7">
    <location>
        <begin position="546"/>
        <end position="561"/>
    </location>
</feature>
<feature type="compositionally biased region" description="Polar residues" evidence="7">
    <location>
        <begin position="180"/>
        <end position="189"/>
    </location>
</feature>
<evidence type="ECO:0000256" key="2">
    <source>
        <dbReference type="ARBA" id="ARBA00022448"/>
    </source>
</evidence>
<evidence type="ECO:0000256" key="5">
    <source>
        <dbReference type="ARBA" id="ARBA00024687"/>
    </source>
</evidence>
<dbReference type="OrthoDB" id="8918678at2759"/>
<evidence type="ECO:0000256" key="7">
    <source>
        <dbReference type="SAM" id="MobiDB-lite"/>
    </source>
</evidence>
<dbReference type="InterPro" id="IPR024298">
    <property type="entry name" value="Sec16_Sec23-bd"/>
</dbReference>
<feature type="compositionally biased region" description="Low complexity" evidence="7">
    <location>
        <begin position="424"/>
        <end position="440"/>
    </location>
</feature>
<keyword evidence="3 6" id="KW-0256">Endoplasmic reticulum</keyword>
<evidence type="ECO:0000313" key="10">
    <source>
        <dbReference type="EMBL" id="CDS04137.1"/>
    </source>
</evidence>
<feature type="compositionally biased region" description="Low complexity" evidence="7">
    <location>
        <begin position="1837"/>
        <end position="1849"/>
    </location>
</feature>
<evidence type="ECO:0000259" key="8">
    <source>
        <dbReference type="Pfam" id="PF12931"/>
    </source>
</evidence>
<evidence type="ECO:0000256" key="4">
    <source>
        <dbReference type="ARBA" id="ARBA00022892"/>
    </source>
</evidence>
<feature type="compositionally biased region" description="Pro residues" evidence="7">
    <location>
        <begin position="1803"/>
        <end position="1836"/>
    </location>
</feature>
<feature type="region of interest" description="Disordered" evidence="7">
    <location>
        <begin position="180"/>
        <end position="222"/>
    </location>
</feature>
<feature type="region of interest" description="Disordered" evidence="7">
    <location>
        <begin position="773"/>
        <end position="811"/>
    </location>
</feature>
<feature type="compositionally biased region" description="Polar residues" evidence="7">
    <location>
        <begin position="1570"/>
        <end position="1579"/>
    </location>
</feature>
<evidence type="ECO:0000256" key="3">
    <source>
        <dbReference type="ARBA" id="ARBA00022824"/>
    </source>
</evidence>
<feature type="region of interest" description="Disordered" evidence="7">
    <location>
        <begin position="1"/>
        <end position="166"/>
    </location>
</feature>
<feature type="region of interest" description="Disordered" evidence="7">
    <location>
        <begin position="383"/>
        <end position="663"/>
    </location>
</feature>
<feature type="compositionally biased region" description="Polar residues" evidence="7">
    <location>
        <begin position="798"/>
        <end position="811"/>
    </location>
</feature>
<feature type="region of interest" description="Disordered" evidence="7">
    <location>
        <begin position="1619"/>
        <end position="1898"/>
    </location>
</feature>
<feature type="compositionally biased region" description="Low complexity" evidence="7">
    <location>
        <begin position="572"/>
        <end position="596"/>
    </location>
</feature>
<feature type="compositionally biased region" description="Basic and acidic residues" evidence="7">
    <location>
        <begin position="1"/>
        <end position="14"/>
    </location>
</feature>
<feature type="compositionally biased region" description="Polar residues" evidence="7">
    <location>
        <begin position="133"/>
        <end position="158"/>
    </location>
</feature>
<dbReference type="Pfam" id="PF12932">
    <property type="entry name" value="Sec16"/>
    <property type="match status" value="1"/>
</dbReference>
<feature type="compositionally biased region" description="Polar residues" evidence="7">
    <location>
        <begin position="1685"/>
        <end position="1698"/>
    </location>
</feature>
<feature type="compositionally biased region" description="Low complexity" evidence="7">
    <location>
        <begin position="889"/>
        <end position="900"/>
    </location>
</feature>
<dbReference type="EMBL" id="LK023314">
    <property type="protein sequence ID" value="CDS04137.1"/>
    <property type="molecule type" value="Genomic_DNA"/>
</dbReference>
<dbReference type="GO" id="GO:0016192">
    <property type="term" value="P:vesicle-mediated transport"/>
    <property type="evidence" value="ECO:0007669"/>
    <property type="project" value="UniProtKB-KW"/>
</dbReference>
<feature type="compositionally biased region" description="Low complexity" evidence="7">
    <location>
        <begin position="190"/>
        <end position="222"/>
    </location>
</feature>
<protein>
    <recommendedName>
        <fullName evidence="6">Protein transport protein sec16</fullName>
    </recommendedName>
</protein>
<dbReference type="GO" id="GO:0005789">
    <property type="term" value="C:endoplasmic reticulum membrane"/>
    <property type="evidence" value="ECO:0007669"/>
    <property type="project" value="UniProtKB-SubCell"/>
</dbReference>
<dbReference type="GO" id="GO:0007030">
    <property type="term" value="P:Golgi organization"/>
    <property type="evidence" value="ECO:0007669"/>
    <property type="project" value="TreeGrafter"/>
</dbReference>
<keyword evidence="6" id="KW-0472">Membrane</keyword>
<dbReference type="Pfam" id="PF12931">
    <property type="entry name" value="TPR_Sec16"/>
    <property type="match status" value="1"/>
</dbReference>
<evidence type="ECO:0000259" key="9">
    <source>
        <dbReference type="Pfam" id="PF12932"/>
    </source>
</evidence>
<feature type="compositionally biased region" description="Low complexity" evidence="7">
    <location>
        <begin position="449"/>
        <end position="465"/>
    </location>
</feature>
<keyword evidence="2 6" id="KW-0813">Transport</keyword>
<gene>
    <name evidence="10" type="ORF">LRAMOSA07092</name>
</gene>
<keyword evidence="6" id="KW-0072">Autophagy</keyword>
<comment type="similarity">
    <text evidence="1 6">Belongs to the SEC16 family.</text>
</comment>
<feature type="compositionally biased region" description="Low complexity" evidence="7">
    <location>
        <begin position="476"/>
        <end position="489"/>
    </location>
</feature>
<dbReference type="CDD" id="cd09233">
    <property type="entry name" value="ACE1-Sec16-like"/>
    <property type="match status" value="1"/>
</dbReference>
<feature type="domain" description="Sec16 Sec23-binding" evidence="8">
    <location>
        <begin position="1169"/>
        <end position="1486"/>
    </location>
</feature>
<feature type="compositionally biased region" description="Polar residues" evidence="7">
    <location>
        <begin position="20"/>
        <end position="37"/>
    </location>
</feature>
<organism evidence="10">
    <name type="scientific">Lichtheimia ramosa</name>
    <dbReference type="NCBI Taxonomy" id="688394"/>
    <lineage>
        <taxon>Eukaryota</taxon>
        <taxon>Fungi</taxon>
        <taxon>Fungi incertae sedis</taxon>
        <taxon>Mucoromycota</taxon>
        <taxon>Mucoromycotina</taxon>
        <taxon>Mucoromycetes</taxon>
        <taxon>Mucorales</taxon>
        <taxon>Lichtheimiaceae</taxon>
        <taxon>Lichtheimia</taxon>
    </lineage>
</organism>
<feature type="region of interest" description="Disordered" evidence="7">
    <location>
        <begin position="1126"/>
        <end position="1158"/>
    </location>
</feature>
<proteinExistence type="inferred from homology"/>
<feature type="compositionally biased region" description="Low complexity" evidence="7">
    <location>
        <begin position="64"/>
        <end position="90"/>
    </location>
</feature>
<dbReference type="GO" id="GO:0006914">
    <property type="term" value="P:autophagy"/>
    <property type="evidence" value="ECO:0007669"/>
    <property type="project" value="UniProtKB-KW"/>
</dbReference>
<dbReference type="GO" id="GO:0012507">
    <property type="term" value="C:ER to Golgi transport vesicle membrane"/>
    <property type="evidence" value="ECO:0007669"/>
    <property type="project" value="TreeGrafter"/>
</dbReference>
<feature type="domain" description="Sec16 central conserved" evidence="9">
    <location>
        <begin position="980"/>
        <end position="1106"/>
    </location>
</feature>
<feature type="region of interest" description="Disordered" evidence="7">
    <location>
        <begin position="875"/>
        <end position="922"/>
    </location>
</feature>
<dbReference type="PANTHER" id="PTHR13402">
    <property type="entry name" value="RGPR-RELATED"/>
    <property type="match status" value="1"/>
</dbReference>